<name>A0A382UAW6_9ZZZZ</name>
<dbReference type="EMBL" id="UINC01142842">
    <property type="protein sequence ID" value="SVD31420.1"/>
    <property type="molecule type" value="Genomic_DNA"/>
</dbReference>
<dbReference type="AlphaFoldDB" id="A0A382UAW6"/>
<proteinExistence type="predicted"/>
<evidence type="ECO:0000313" key="2">
    <source>
        <dbReference type="EMBL" id="SVD31420.1"/>
    </source>
</evidence>
<keyword evidence="1" id="KW-0472">Membrane</keyword>
<keyword evidence="1" id="KW-1133">Transmembrane helix</keyword>
<keyword evidence="1" id="KW-0812">Transmembrane</keyword>
<sequence>MPGTCSVALDISFFLIPPITTMSPSPIRSFVVISILFIPTAVGSVLSGVSLFTCISKSMFPSPIILGVTVSFKAASLNVVGESPLPGTGICTP</sequence>
<evidence type="ECO:0000256" key="1">
    <source>
        <dbReference type="SAM" id="Phobius"/>
    </source>
</evidence>
<feature type="transmembrane region" description="Helical" evidence="1">
    <location>
        <begin position="30"/>
        <end position="55"/>
    </location>
</feature>
<organism evidence="2">
    <name type="scientific">marine metagenome</name>
    <dbReference type="NCBI Taxonomy" id="408172"/>
    <lineage>
        <taxon>unclassified sequences</taxon>
        <taxon>metagenomes</taxon>
        <taxon>ecological metagenomes</taxon>
    </lineage>
</organism>
<reference evidence="2" key="1">
    <citation type="submission" date="2018-05" db="EMBL/GenBank/DDBJ databases">
        <authorList>
            <person name="Lanie J.A."/>
            <person name="Ng W.-L."/>
            <person name="Kazmierczak K.M."/>
            <person name="Andrzejewski T.M."/>
            <person name="Davidsen T.M."/>
            <person name="Wayne K.J."/>
            <person name="Tettelin H."/>
            <person name="Glass J.I."/>
            <person name="Rusch D."/>
            <person name="Podicherti R."/>
            <person name="Tsui H.-C.T."/>
            <person name="Winkler M.E."/>
        </authorList>
    </citation>
    <scope>NUCLEOTIDE SEQUENCE</scope>
</reference>
<accession>A0A382UAW6</accession>
<protein>
    <submittedName>
        <fullName evidence="2">Uncharacterized protein</fullName>
    </submittedName>
</protein>
<gene>
    <name evidence="2" type="ORF">METZ01_LOCUS384274</name>
</gene>